<accession>A0A6P4B2E8</accession>
<dbReference type="PANTHER" id="PTHR35494">
    <property type="entry name" value="NAD(P)H-QUINONE OXIDOREDUCTASE SUBUNIT S, CHLOROPLASTIC"/>
    <property type="match status" value="1"/>
</dbReference>
<name>A0A6P4B2E8_ZIZJJ</name>
<dbReference type="AlphaFoldDB" id="A0A6P4B2E8"/>
<reference evidence="3" key="1">
    <citation type="submission" date="2025-08" db="UniProtKB">
        <authorList>
            <consortium name="RefSeq"/>
        </authorList>
    </citation>
    <scope>IDENTIFICATION</scope>
    <source>
        <tissue evidence="3">Seedling</tissue>
    </source>
</reference>
<gene>
    <name evidence="3" type="primary">LOC107429841</name>
</gene>
<protein>
    <submittedName>
        <fullName evidence="3">NAD(P)H-quinone oxidoreductase subunit S, chloroplastic</fullName>
    </submittedName>
</protein>
<dbReference type="Proteomes" id="UP001652623">
    <property type="component" value="Chromosome 6"/>
</dbReference>
<dbReference type="GeneID" id="107429841"/>
<dbReference type="RefSeq" id="XP_015896080.3">
    <property type="nucleotide sequence ID" value="XM_016040594.4"/>
</dbReference>
<feature type="region of interest" description="Disordered" evidence="1">
    <location>
        <begin position="257"/>
        <end position="281"/>
    </location>
</feature>
<keyword evidence="2" id="KW-1185">Reference proteome</keyword>
<feature type="compositionally biased region" description="Polar residues" evidence="1">
    <location>
        <begin position="183"/>
        <end position="193"/>
    </location>
</feature>
<dbReference type="InParanoid" id="A0A6P4B2E8"/>
<sequence length="281" mass="30639">MTTPWPELKGKSFSPLSLSLSLSLFQPCFCKIMATNLSLPSFQGSLLKSHFLGKAQLSHRPYKPTFTFYKPQSTQYQGTCAKFNLFEILGGRGLCNGEEGIQKELTRNIEEQAPPASVNKEEKSPASVNKEEKSSAPALSTTEAVPEDGFEKELMGLTGGFPGGEKGLQLFIEKNPPPEKPTAASSGNVTEFSSGKKPKAPELPLLLPGMIAIVSNPNSPYYMYCGIVQRITDGKAGVLFEGGNWDRLITFRLDELERREKGPPGKNPKSAVLEPLLEKDA</sequence>
<proteinExistence type="predicted"/>
<evidence type="ECO:0000313" key="2">
    <source>
        <dbReference type="Proteomes" id="UP001652623"/>
    </source>
</evidence>
<dbReference type="InterPro" id="IPR021659">
    <property type="entry name" value="NdhS"/>
</dbReference>
<evidence type="ECO:0000256" key="1">
    <source>
        <dbReference type="SAM" id="MobiDB-lite"/>
    </source>
</evidence>
<dbReference type="Gene3D" id="2.30.30.140">
    <property type="match status" value="1"/>
</dbReference>
<feature type="region of interest" description="Disordered" evidence="1">
    <location>
        <begin position="110"/>
        <end position="148"/>
    </location>
</feature>
<dbReference type="KEGG" id="zju:107429841"/>
<dbReference type="FunCoup" id="A0A6P4B2E8">
    <property type="interactions" value="1763"/>
</dbReference>
<feature type="region of interest" description="Disordered" evidence="1">
    <location>
        <begin position="166"/>
        <end position="200"/>
    </location>
</feature>
<dbReference type="GO" id="GO:0009767">
    <property type="term" value="P:photosynthetic electron transport chain"/>
    <property type="evidence" value="ECO:0007669"/>
    <property type="project" value="InterPro"/>
</dbReference>
<dbReference type="PANTHER" id="PTHR35494:SF1">
    <property type="entry name" value="NAD(P)H-QUINONE OXIDOREDUCTASE SUBUNIT S, CHLOROPLASTIC"/>
    <property type="match status" value="1"/>
</dbReference>
<dbReference type="Pfam" id="PF11623">
    <property type="entry name" value="NdhS"/>
    <property type="match status" value="1"/>
</dbReference>
<organism evidence="2 3">
    <name type="scientific">Ziziphus jujuba</name>
    <name type="common">Chinese jujube</name>
    <name type="synonym">Ziziphus sativa</name>
    <dbReference type="NCBI Taxonomy" id="326968"/>
    <lineage>
        <taxon>Eukaryota</taxon>
        <taxon>Viridiplantae</taxon>
        <taxon>Streptophyta</taxon>
        <taxon>Embryophyta</taxon>
        <taxon>Tracheophyta</taxon>
        <taxon>Spermatophyta</taxon>
        <taxon>Magnoliopsida</taxon>
        <taxon>eudicotyledons</taxon>
        <taxon>Gunneridae</taxon>
        <taxon>Pentapetalae</taxon>
        <taxon>rosids</taxon>
        <taxon>fabids</taxon>
        <taxon>Rosales</taxon>
        <taxon>Rhamnaceae</taxon>
        <taxon>Paliureae</taxon>
        <taxon>Ziziphus</taxon>
    </lineage>
</organism>
<feature type="compositionally biased region" description="Basic and acidic residues" evidence="1">
    <location>
        <begin position="119"/>
        <end position="134"/>
    </location>
</feature>
<evidence type="ECO:0000313" key="3">
    <source>
        <dbReference type="RefSeq" id="XP_015896080.3"/>
    </source>
</evidence>